<dbReference type="EMBL" id="JADIMQ010000018">
    <property type="protein sequence ID" value="MBO8447890.1"/>
    <property type="molecule type" value="Genomic_DNA"/>
</dbReference>
<dbReference type="SUPFAM" id="SSF54637">
    <property type="entry name" value="Thioesterase/thiol ester dehydrase-isomerase"/>
    <property type="match status" value="1"/>
</dbReference>
<feature type="active site" evidence="1">
    <location>
        <position position="63"/>
    </location>
</feature>
<dbReference type="Pfam" id="PF22636">
    <property type="entry name" value="FlK"/>
    <property type="match status" value="1"/>
</dbReference>
<reference evidence="4" key="2">
    <citation type="journal article" date="2021" name="PeerJ">
        <title>Extensive microbial diversity within the chicken gut microbiome revealed by metagenomics and culture.</title>
        <authorList>
            <person name="Gilroy R."/>
            <person name="Ravi A."/>
            <person name="Getino M."/>
            <person name="Pursley I."/>
            <person name="Horton D.L."/>
            <person name="Alikhan N.F."/>
            <person name="Baker D."/>
            <person name="Gharbi K."/>
            <person name="Hall N."/>
            <person name="Watson M."/>
            <person name="Adriaenssens E.M."/>
            <person name="Foster-Nyarko E."/>
            <person name="Jarju S."/>
            <person name="Secka A."/>
            <person name="Antonio M."/>
            <person name="Oren A."/>
            <person name="Chaudhuri R.R."/>
            <person name="La Ragione R."/>
            <person name="Hildebrand F."/>
            <person name="Pallen M.J."/>
        </authorList>
    </citation>
    <scope>NUCLEOTIDE SEQUENCE</scope>
    <source>
        <strain evidence="4">20514</strain>
    </source>
</reference>
<reference evidence="4" key="1">
    <citation type="submission" date="2020-10" db="EMBL/GenBank/DDBJ databases">
        <authorList>
            <person name="Gilroy R."/>
        </authorList>
    </citation>
    <scope>NUCLEOTIDE SEQUENCE</scope>
    <source>
        <strain evidence="4">20514</strain>
    </source>
</reference>
<protein>
    <submittedName>
        <fullName evidence="4">Thioesterase family protein</fullName>
    </submittedName>
</protein>
<proteinExistence type="predicted"/>
<dbReference type="AlphaFoldDB" id="A0A9D9EJU3"/>
<evidence type="ECO:0000313" key="4">
    <source>
        <dbReference type="EMBL" id="MBO8447890.1"/>
    </source>
</evidence>
<comment type="caution">
    <text evidence="4">The sequence shown here is derived from an EMBL/GenBank/DDBJ whole genome shotgun (WGS) entry which is preliminary data.</text>
</comment>
<feature type="binding site" evidence="2">
    <location>
        <position position="107"/>
    </location>
    <ligand>
        <name>substrate</name>
    </ligand>
</feature>
<sequence>MEAGMKYTTGHTVLEDETADRIGSGGLPVYATPAMVALMERTAYTLARENGAETVGTRADISHIRACLPGTHLLAEAELTEVDGRRLVFRVEVSDGEGPIGTGTHERFVIDPEKFMSRLSGK</sequence>
<dbReference type="Proteomes" id="UP000810252">
    <property type="component" value="Unassembled WGS sequence"/>
</dbReference>
<dbReference type="InterPro" id="IPR025540">
    <property type="entry name" value="FlK"/>
</dbReference>
<dbReference type="PANTHER" id="PTHR36934:SF1">
    <property type="entry name" value="THIOESTERASE DOMAIN-CONTAINING PROTEIN"/>
    <property type="match status" value="1"/>
</dbReference>
<feature type="domain" description="Fluoroacetyl-CoA-specific thioesterase-like" evidence="3">
    <location>
        <begin position="14"/>
        <end position="112"/>
    </location>
</feature>
<dbReference type="Gene3D" id="3.10.129.10">
    <property type="entry name" value="Hotdog Thioesterase"/>
    <property type="match status" value="1"/>
</dbReference>
<evidence type="ECO:0000256" key="1">
    <source>
        <dbReference type="PIRSR" id="PIRSR014972-1"/>
    </source>
</evidence>
<dbReference type="PANTHER" id="PTHR36934">
    <property type="entry name" value="BLR0278 PROTEIN"/>
    <property type="match status" value="1"/>
</dbReference>
<name>A0A9D9EJU3_9BACT</name>
<dbReference type="InterPro" id="IPR054485">
    <property type="entry name" value="FlK-like_dom"/>
</dbReference>
<dbReference type="InterPro" id="IPR029069">
    <property type="entry name" value="HotDog_dom_sf"/>
</dbReference>
<accession>A0A9D9EJU3</accession>
<evidence type="ECO:0000259" key="3">
    <source>
        <dbReference type="Pfam" id="PF22636"/>
    </source>
</evidence>
<gene>
    <name evidence="4" type="ORF">IAC29_01295</name>
</gene>
<evidence type="ECO:0000256" key="2">
    <source>
        <dbReference type="PIRSR" id="PIRSR014972-2"/>
    </source>
</evidence>
<dbReference type="PIRSF" id="PIRSF014972">
    <property type="entry name" value="FlK"/>
    <property type="match status" value="1"/>
</dbReference>
<feature type="binding site" evidence="2">
    <location>
        <position position="56"/>
    </location>
    <ligand>
        <name>CoA</name>
        <dbReference type="ChEBI" id="CHEBI:57287"/>
    </ligand>
</feature>
<feature type="active site" evidence="1">
    <location>
        <position position="40"/>
    </location>
</feature>
<organism evidence="4 5">
    <name type="scientific">Candidatus Cryptobacteroides merdigallinarum</name>
    <dbReference type="NCBI Taxonomy" id="2840770"/>
    <lineage>
        <taxon>Bacteria</taxon>
        <taxon>Pseudomonadati</taxon>
        <taxon>Bacteroidota</taxon>
        <taxon>Bacteroidia</taxon>
        <taxon>Bacteroidales</taxon>
        <taxon>Candidatus Cryptobacteroides</taxon>
    </lineage>
</organism>
<feature type="binding site" evidence="2">
    <location>
        <position position="56"/>
    </location>
    <ligand>
        <name>substrate</name>
    </ligand>
</feature>
<evidence type="ECO:0000313" key="5">
    <source>
        <dbReference type="Proteomes" id="UP000810252"/>
    </source>
</evidence>
<feature type="active site" evidence="1">
    <location>
        <position position="32"/>
    </location>
</feature>